<evidence type="ECO:0000313" key="1">
    <source>
        <dbReference type="EMBL" id="MFC5431115.1"/>
    </source>
</evidence>
<proteinExistence type="predicted"/>
<gene>
    <name evidence="1" type="ORF">ACFPTO_20265</name>
</gene>
<sequence length="91" mass="9664">MGEFVRKRADRRACASTLPHHAIATGGRTAGSAIMACLRPARRWPTLQELRAHRGIRFRFEGGAPTGVDGQPISGNLNPFSDVALAGIGIA</sequence>
<organism evidence="1 2">
    <name type="scientific">Paraburkholderia denitrificans</name>
    <dbReference type="NCBI Taxonomy" id="694025"/>
    <lineage>
        <taxon>Bacteria</taxon>
        <taxon>Pseudomonadati</taxon>
        <taxon>Pseudomonadota</taxon>
        <taxon>Betaproteobacteria</taxon>
        <taxon>Burkholderiales</taxon>
        <taxon>Burkholderiaceae</taxon>
        <taxon>Paraburkholderia</taxon>
    </lineage>
</organism>
<name>A0ABW0JE26_9BURK</name>
<dbReference type="EMBL" id="JBHSMP010000029">
    <property type="protein sequence ID" value="MFC5431115.1"/>
    <property type="molecule type" value="Genomic_DNA"/>
</dbReference>
<dbReference type="Proteomes" id="UP001596103">
    <property type="component" value="Unassembled WGS sequence"/>
</dbReference>
<accession>A0ABW0JE26</accession>
<comment type="caution">
    <text evidence="1">The sequence shown here is derived from an EMBL/GenBank/DDBJ whole genome shotgun (WGS) entry which is preliminary data.</text>
</comment>
<keyword evidence="2" id="KW-1185">Reference proteome</keyword>
<reference evidence="2" key="1">
    <citation type="journal article" date="2019" name="Int. J. Syst. Evol. Microbiol.">
        <title>The Global Catalogue of Microorganisms (GCM) 10K type strain sequencing project: providing services to taxonomists for standard genome sequencing and annotation.</title>
        <authorList>
            <consortium name="The Broad Institute Genomics Platform"/>
            <consortium name="The Broad Institute Genome Sequencing Center for Infectious Disease"/>
            <person name="Wu L."/>
            <person name="Ma J."/>
        </authorList>
    </citation>
    <scope>NUCLEOTIDE SEQUENCE [LARGE SCALE GENOMIC DNA]</scope>
    <source>
        <strain evidence="2">CCUG 56042</strain>
    </source>
</reference>
<evidence type="ECO:0000313" key="2">
    <source>
        <dbReference type="Proteomes" id="UP001596103"/>
    </source>
</evidence>
<protein>
    <submittedName>
        <fullName evidence="1">Uncharacterized protein</fullName>
    </submittedName>
</protein>